<sequence length="345" mass="36057">MNRAVLAPLLKLTAFAAVTVLLTAMLAQTLGGFSSGGTVYRARFTDVTGLLAGDDVRISGVQVGKVRDIRVVDNTVAEVAFTVAGDIPLTTTVHAKIRYRNLVGQRYIALSEGPGDVRPLRPDGLIPQSQTTPALDLTVLFNGFRPLFTALAPEAVNQLAYEIIQVLQGEGGTVASLLRRTASLTNTLADRDAVIGRVVTNLNAVLSTLADRSGELDETIQQLQRFVSGLAADRVAIGEALVNLGDLTGATASLLADARPSLAADVDALGTLSTTLNDNAAVIDRTLAGLPDRYGSLTRVASYGSWFNFFLCDFDGTVGVAGHGELNPASFSSPAARCSTAGGRA</sequence>
<reference evidence="3" key="2">
    <citation type="submission" date="2020-09" db="EMBL/GenBank/DDBJ databases">
        <authorList>
            <person name="Sun Q."/>
            <person name="Ohkuma M."/>
        </authorList>
    </citation>
    <scope>NUCLEOTIDE SEQUENCE</scope>
    <source>
        <strain evidence="3">JCM 19831</strain>
    </source>
</reference>
<proteinExistence type="predicted"/>
<name>A0A917X6X7_9ACTN</name>
<reference evidence="3" key="1">
    <citation type="journal article" date="2014" name="Int. J. Syst. Evol. Microbiol.">
        <title>Complete genome sequence of Corynebacterium casei LMG S-19264T (=DSM 44701T), isolated from a smear-ripened cheese.</title>
        <authorList>
            <consortium name="US DOE Joint Genome Institute (JGI-PGF)"/>
            <person name="Walter F."/>
            <person name="Albersmeier A."/>
            <person name="Kalinowski J."/>
            <person name="Ruckert C."/>
        </authorList>
    </citation>
    <scope>NUCLEOTIDE SEQUENCE</scope>
    <source>
        <strain evidence="3">JCM 19831</strain>
    </source>
</reference>
<evidence type="ECO:0000313" key="3">
    <source>
        <dbReference type="EMBL" id="GGM78599.1"/>
    </source>
</evidence>
<gene>
    <name evidence="3" type="ORF">GCM10007977_095170</name>
</gene>
<dbReference type="InterPro" id="IPR052336">
    <property type="entry name" value="MlaD_Phospholipid_Transporter"/>
</dbReference>
<dbReference type="InterPro" id="IPR003399">
    <property type="entry name" value="Mce/MlaD"/>
</dbReference>
<accession>A0A917X6X7</accession>
<evidence type="ECO:0000313" key="4">
    <source>
        <dbReference type="Proteomes" id="UP000642070"/>
    </source>
</evidence>
<comment type="caution">
    <text evidence="3">The sequence shown here is derived from an EMBL/GenBank/DDBJ whole genome shotgun (WGS) entry which is preliminary data.</text>
</comment>
<dbReference type="NCBIfam" id="TIGR00996">
    <property type="entry name" value="Mtu_fam_mce"/>
    <property type="match status" value="1"/>
</dbReference>
<keyword evidence="4" id="KW-1185">Reference proteome</keyword>
<dbReference type="PANTHER" id="PTHR33371:SF17">
    <property type="entry name" value="MCE-FAMILY PROTEIN MCE1B"/>
    <property type="match status" value="1"/>
</dbReference>
<protein>
    <submittedName>
        <fullName evidence="3">ABC transporter substrate-binding protein</fullName>
    </submittedName>
</protein>
<feature type="domain" description="Mce/MlaD" evidence="1">
    <location>
        <begin position="37"/>
        <end position="113"/>
    </location>
</feature>
<dbReference type="RefSeq" id="WP_190256680.1">
    <property type="nucleotide sequence ID" value="NZ_BMPI01000078.1"/>
</dbReference>
<dbReference type="PANTHER" id="PTHR33371">
    <property type="entry name" value="INTERMEMBRANE PHOSPHOLIPID TRANSPORT SYSTEM BINDING PROTEIN MLAD-RELATED"/>
    <property type="match status" value="1"/>
</dbReference>
<dbReference type="Pfam" id="PF11887">
    <property type="entry name" value="Mce4_CUP1"/>
    <property type="match status" value="1"/>
</dbReference>
<dbReference type="GO" id="GO:0005576">
    <property type="term" value="C:extracellular region"/>
    <property type="evidence" value="ECO:0007669"/>
    <property type="project" value="TreeGrafter"/>
</dbReference>
<dbReference type="InterPro" id="IPR024516">
    <property type="entry name" value="Mce_C"/>
</dbReference>
<dbReference type="AlphaFoldDB" id="A0A917X6X7"/>
<feature type="domain" description="Mammalian cell entry C-terminal" evidence="2">
    <location>
        <begin position="118"/>
        <end position="291"/>
    </location>
</feature>
<dbReference type="EMBL" id="BMPI01000078">
    <property type="protein sequence ID" value="GGM78599.1"/>
    <property type="molecule type" value="Genomic_DNA"/>
</dbReference>
<evidence type="ECO:0000259" key="1">
    <source>
        <dbReference type="Pfam" id="PF02470"/>
    </source>
</evidence>
<dbReference type="Proteomes" id="UP000642070">
    <property type="component" value="Unassembled WGS sequence"/>
</dbReference>
<evidence type="ECO:0000259" key="2">
    <source>
        <dbReference type="Pfam" id="PF11887"/>
    </source>
</evidence>
<dbReference type="Pfam" id="PF02470">
    <property type="entry name" value="MlaD"/>
    <property type="match status" value="1"/>
</dbReference>
<organism evidence="3 4">
    <name type="scientific">Dactylosporangium sucinum</name>
    <dbReference type="NCBI Taxonomy" id="1424081"/>
    <lineage>
        <taxon>Bacteria</taxon>
        <taxon>Bacillati</taxon>
        <taxon>Actinomycetota</taxon>
        <taxon>Actinomycetes</taxon>
        <taxon>Micromonosporales</taxon>
        <taxon>Micromonosporaceae</taxon>
        <taxon>Dactylosporangium</taxon>
    </lineage>
</organism>
<dbReference type="InterPro" id="IPR005693">
    <property type="entry name" value="Mce"/>
</dbReference>
<dbReference type="GO" id="GO:0051701">
    <property type="term" value="P:biological process involved in interaction with host"/>
    <property type="evidence" value="ECO:0007669"/>
    <property type="project" value="TreeGrafter"/>
</dbReference>